<protein>
    <submittedName>
        <fullName evidence="2">Uncharacterized protein</fullName>
    </submittedName>
</protein>
<sequence length="128" mass="13689">MRLLAILLLIVMGLPMTSPLLALQANSEGHLPACCRRNGKHQCTGIAGTDGRMDAAKGAHIHALAEKCPMYPQASVAAPHDLATPPASRVIFASIVSHPTGTAQTESKWRVSRFRSRQKRGPPASLFV</sequence>
<dbReference type="AlphaFoldDB" id="A0A1H4SM51"/>
<evidence type="ECO:0000313" key="2">
    <source>
        <dbReference type="EMBL" id="SEC45088.1"/>
    </source>
</evidence>
<organism evidence="2 3">
    <name type="scientific">Terriglobus roseus</name>
    <dbReference type="NCBI Taxonomy" id="392734"/>
    <lineage>
        <taxon>Bacteria</taxon>
        <taxon>Pseudomonadati</taxon>
        <taxon>Acidobacteriota</taxon>
        <taxon>Terriglobia</taxon>
        <taxon>Terriglobales</taxon>
        <taxon>Acidobacteriaceae</taxon>
        <taxon>Terriglobus</taxon>
    </lineage>
</organism>
<evidence type="ECO:0000313" key="3">
    <source>
        <dbReference type="Proteomes" id="UP000182409"/>
    </source>
</evidence>
<proteinExistence type="predicted"/>
<reference evidence="2 3" key="1">
    <citation type="submission" date="2016-10" db="EMBL/GenBank/DDBJ databases">
        <authorList>
            <person name="de Groot N.N."/>
        </authorList>
    </citation>
    <scope>NUCLEOTIDE SEQUENCE [LARGE SCALE GENOMIC DNA]</scope>
    <source>
        <strain evidence="2 3">AB35.6</strain>
    </source>
</reference>
<name>A0A1H4SM51_9BACT</name>
<feature type="compositionally biased region" description="Basic residues" evidence="1">
    <location>
        <begin position="110"/>
        <end position="120"/>
    </location>
</feature>
<accession>A0A1H4SM51</accession>
<dbReference type="RefSeq" id="WP_074655253.1">
    <property type="nucleotide sequence ID" value="NZ_FNSD01000001.1"/>
</dbReference>
<feature type="region of interest" description="Disordered" evidence="1">
    <location>
        <begin position="107"/>
        <end position="128"/>
    </location>
</feature>
<gene>
    <name evidence="2" type="ORF">SAMN05443244_3489</name>
</gene>
<dbReference type="OrthoDB" id="123277at2"/>
<evidence type="ECO:0000256" key="1">
    <source>
        <dbReference type="SAM" id="MobiDB-lite"/>
    </source>
</evidence>
<dbReference type="EMBL" id="FNSD01000001">
    <property type="protein sequence ID" value="SEC45088.1"/>
    <property type="molecule type" value="Genomic_DNA"/>
</dbReference>
<dbReference type="Proteomes" id="UP000182409">
    <property type="component" value="Unassembled WGS sequence"/>
</dbReference>